<evidence type="ECO:0000313" key="2">
    <source>
        <dbReference type="Proteomes" id="UP000248057"/>
    </source>
</evidence>
<comment type="caution">
    <text evidence="1">The sequence shown here is derived from an EMBL/GenBank/DDBJ whole genome shotgun (WGS) entry which is preliminary data.</text>
</comment>
<dbReference type="Proteomes" id="UP000248057">
    <property type="component" value="Unassembled WGS sequence"/>
</dbReference>
<reference evidence="1 2" key="1">
    <citation type="submission" date="2018-05" db="EMBL/GenBank/DDBJ databases">
        <title>Genomic Encyclopedia of Type Strains, Phase IV (KMG-IV): sequencing the most valuable type-strain genomes for metagenomic binning, comparative biology and taxonomic classification.</title>
        <authorList>
            <person name="Goeker M."/>
        </authorList>
    </citation>
    <scope>NUCLEOTIDE SEQUENCE [LARGE SCALE GENOMIC DNA]</scope>
    <source>
        <strain evidence="1 2">DSM 24995</strain>
    </source>
</reference>
<proteinExistence type="predicted"/>
<accession>A0A2V3YCD9</accession>
<dbReference type="GeneID" id="86060234"/>
<gene>
    <name evidence="1" type="ORF">DFR60_102244</name>
</gene>
<dbReference type="EMBL" id="QJKD01000002">
    <property type="protein sequence ID" value="PXX55969.1"/>
    <property type="molecule type" value="Genomic_DNA"/>
</dbReference>
<dbReference type="RefSeq" id="WP_110321838.1">
    <property type="nucleotide sequence ID" value="NZ_QJKD01000002.1"/>
</dbReference>
<protein>
    <submittedName>
        <fullName evidence="1">Uncharacterized protein</fullName>
    </submittedName>
</protein>
<name>A0A2V3YCD9_9FIRM</name>
<keyword evidence="2" id="KW-1185">Reference proteome</keyword>
<dbReference type="AlphaFoldDB" id="A0A2V3YCD9"/>
<sequence length="179" mass="19774">MKIRIKECVGNSRIYGEDGSMAGTIEGWPKNGPAREICGTDGNVLYRMRKEKGGCLIENRTKPQMKQEVTISFQYEESRECGKGGGKGGSKGYGAAVLFRAPLAVKAVIPLTAGDVMVRQNRKREIVLEDQNGQIGRITRIASLTGHEVEWENTLDVYEAAVVFAVAEYMYHDDDIDVV</sequence>
<evidence type="ECO:0000313" key="1">
    <source>
        <dbReference type="EMBL" id="PXX55969.1"/>
    </source>
</evidence>
<organism evidence="1 2">
    <name type="scientific">Hungatella effluvii</name>
    <dbReference type="NCBI Taxonomy" id="1096246"/>
    <lineage>
        <taxon>Bacteria</taxon>
        <taxon>Bacillati</taxon>
        <taxon>Bacillota</taxon>
        <taxon>Clostridia</taxon>
        <taxon>Lachnospirales</taxon>
        <taxon>Lachnospiraceae</taxon>
        <taxon>Hungatella</taxon>
    </lineage>
</organism>